<dbReference type="Proteomes" id="UP001286313">
    <property type="component" value="Unassembled WGS sequence"/>
</dbReference>
<reference evidence="1" key="1">
    <citation type="submission" date="2023-10" db="EMBL/GenBank/DDBJ databases">
        <title>Genome assemblies of two species of porcelain crab, Petrolisthes cinctipes and Petrolisthes manimaculis (Anomura: Porcellanidae).</title>
        <authorList>
            <person name="Angst P."/>
        </authorList>
    </citation>
    <scope>NUCLEOTIDE SEQUENCE</scope>
    <source>
        <strain evidence="1">PB745_01</strain>
        <tissue evidence="1">Gill</tissue>
    </source>
</reference>
<evidence type="ECO:0000313" key="2">
    <source>
        <dbReference type="Proteomes" id="UP001286313"/>
    </source>
</evidence>
<accession>A0AAE1GKV3</accession>
<proteinExistence type="predicted"/>
<evidence type="ECO:0000313" key="1">
    <source>
        <dbReference type="EMBL" id="KAK3894402.1"/>
    </source>
</evidence>
<comment type="caution">
    <text evidence="1">The sequence shown here is derived from an EMBL/GenBank/DDBJ whole genome shotgun (WGS) entry which is preliminary data.</text>
</comment>
<name>A0AAE1GKV3_PETCI</name>
<dbReference type="EMBL" id="JAWQEG010000113">
    <property type="protein sequence ID" value="KAK3894402.1"/>
    <property type="molecule type" value="Genomic_DNA"/>
</dbReference>
<protein>
    <submittedName>
        <fullName evidence="1">Uncharacterized protein</fullName>
    </submittedName>
</protein>
<organism evidence="1 2">
    <name type="scientific">Petrolisthes cinctipes</name>
    <name type="common">Flat porcelain crab</name>
    <dbReference type="NCBI Taxonomy" id="88211"/>
    <lineage>
        <taxon>Eukaryota</taxon>
        <taxon>Metazoa</taxon>
        <taxon>Ecdysozoa</taxon>
        <taxon>Arthropoda</taxon>
        <taxon>Crustacea</taxon>
        <taxon>Multicrustacea</taxon>
        <taxon>Malacostraca</taxon>
        <taxon>Eumalacostraca</taxon>
        <taxon>Eucarida</taxon>
        <taxon>Decapoda</taxon>
        <taxon>Pleocyemata</taxon>
        <taxon>Anomura</taxon>
        <taxon>Galatheoidea</taxon>
        <taxon>Porcellanidae</taxon>
        <taxon>Petrolisthes</taxon>
    </lineage>
</organism>
<gene>
    <name evidence="1" type="ORF">Pcinc_001862</name>
</gene>
<sequence>MTYDLPPTRPARLAPDVTCLGEQTSVPSLALYCDGFSEQSYMSFTLAVPQSIGCDCTWIEVPKKACWLESNANVVS</sequence>
<dbReference type="AlphaFoldDB" id="A0AAE1GKV3"/>
<keyword evidence="2" id="KW-1185">Reference proteome</keyword>